<dbReference type="GO" id="GO:0004888">
    <property type="term" value="F:transmembrane signaling receptor activity"/>
    <property type="evidence" value="ECO:0007669"/>
    <property type="project" value="InterPro"/>
</dbReference>
<dbReference type="Proteomes" id="UP000182272">
    <property type="component" value="Chromosome I"/>
</dbReference>
<evidence type="ECO:0000256" key="8">
    <source>
        <dbReference type="ARBA" id="ARBA00023136"/>
    </source>
</evidence>
<evidence type="ECO:0000256" key="5">
    <source>
        <dbReference type="ARBA" id="ARBA00022519"/>
    </source>
</evidence>
<keyword evidence="8" id="KW-0472">Membrane</keyword>
<accession>A0A1H6NFD0</accession>
<dbReference type="SUPFAM" id="SSF58104">
    <property type="entry name" value="Methyl-accepting chemotaxis protein (MCP) signaling domain"/>
    <property type="match status" value="1"/>
</dbReference>
<evidence type="ECO:0000256" key="7">
    <source>
        <dbReference type="ARBA" id="ARBA00022989"/>
    </source>
</evidence>
<gene>
    <name evidence="16" type="ORF">SAMN05216581_2201</name>
</gene>
<dbReference type="PROSITE" id="PS50112">
    <property type="entry name" value="PAS"/>
    <property type="match status" value="1"/>
</dbReference>
<evidence type="ECO:0000256" key="2">
    <source>
        <dbReference type="ARBA" id="ARBA00022475"/>
    </source>
</evidence>
<dbReference type="Pfam" id="PF00015">
    <property type="entry name" value="MCPsignal"/>
    <property type="match status" value="1"/>
</dbReference>
<evidence type="ECO:0000256" key="9">
    <source>
        <dbReference type="ARBA" id="ARBA00023224"/>
    </source>
</evidence>
<dbReference type="EMBL" id="LT629972">
    <property type="protein sequence ID" value="SEI10601.1"/>
    <property type="molecule type" value="Genomic_DNA"/>
</dbReference>
<evidence type="ECO:0000259" key="12">
    <source>
        <dbReference type="PROSITE" id="PS50111"/>
    </source>
</evidence>
<name>A0A1H6NFD0_9PSED</name>
<keyword evidence="4" id="KW-0145">Chemotaxis</keyword>
<dbReference type="Pfam" id="PF08447">
    <property type="entry name" value="PAS_3"/>
    <property type="match status" value="1"/>
</dbReference>
<proteinExistence type="inferred from homology"/>
<reference evidence="16 17" key="1">
    <citation type="submission" date="2016-10" db="EMBL/GenBank/DDBJ databases">
        <authorList>
            <person name="de Groot N.N."/>
        </authorList>
    </citation>
    <scope>NUCLEOTIDE SEQUENCE [LARGE SCALE GENOMIC DNA]</scope>
    <source>
        <strain evidence="16 17">LMG 2158</strain>
    </source>
</reference>
<dbReference type="GO" id="GO:0005886">
    <property type="term" value="C:plasma membrane"/>
    <property type="evidence" value="ECO:0007669"/>
    <property type="project" value="UniProtKB-SubCell"/>
</dbReference>
<feature type="domain" description="Methyl-accepting transducer" evidence="12">
    <location>
        <begin position="252"/>
        <end position="488"/>
    </location>
</feature>
<feature type="domain" description="T-SNARE coiled-coil homology" evidence="14">
    <location>
        <begin position="439"/>
        <end position="484"/>
    </location>
</feature>
<dbReference type="InterPro" id="IPR004089">
    <property type="entry name" value="MCPsignal_dom"/>
</dbReference>
<evidence type="ECO:0000256" key="3">
    <source>
        <dbReference type="ARBA" id="ARBA00022481"/>
    </source>
</evidence>
<evidence type="ECO:0000313" key="17">
    <source>
        <dbReference type="Proteomes" id="UP000182272"/>
    </source>
</evidence>
<dbReference type="InterPro" id="IPR013655">
    <property type="entry name" value="PAS_fold_3"/>
</dbReference>
<evidence type="ECO:0000256" key="6">
    <source>
        <dbReference type="ARBA" id="ARBA00022692"/>
    </source>
</evidence>
<evidence type="ECO:0000259" key="15">
    <source>
        <dbReference type="PROSITE" id="PS50885"/>
    </source>
</evidence>
<dbReference type="InterPro" id="IPR003660">
    <property type="entry name" value="HAMP_dom"/>
</dbReference>
<evidence type="ECO:0000313" key="16">
    <source>
        <dbReference type="EMBL" id="SEI10601.1"/>
    </source>
</evidence>
<dbReference type="PANTHER" id="PTHR32089">
    <property type="entry name" value="METHYL-ACCEPTING CHEMOTAXIS PROTEIN MCPB"/>
    <property type="match status" value="1"/>
</dbReference>
<dbReference type="PROSITE" id="PS50192">
    <property type="entry name" value="T_SNARE"/>
    <property type="match status" value="1"/>
</dbReference>
<keyword evidence="3" id="KW-0488">Methylation</keyword>
<dbReference type="CDD" id="cd11386">
    <property type="entry name" value="MCP_signal"/>
    <property type="match status" value="1"/>
</dbReference>
<dbReference type="AlphaFoldDB" id="A0A1H6NFD0"/>
<keyword evidence="6" id="KW-0812">Transmembrane</keyword>
<feature type="domain" description="HAMP" evidence="15">
    <location>
        <begin position="195"/>
        <end position="247"/>
    </location>
</feature>
<dbReference type="PROSITE" id="PS50885">
    <property type="entry name" value="HAMP"/>
    <property type="match status" value="1"/>
</dbReference>
<dbReference type="InterPro" id="IPR000014">
    <property type="entry name" value="PAS"/>
</dbReference>
<evidence type="ECO:0000259" key="14">
    <source>
        <dbReference type="PROSITE" id="PS50192"/>
    </source>
</evidence>
<keyword evidence="7" id="KW-1133">Transmembrane helix</keyword>
<protein>
    <submittedName>
        <fullName evidence="16">Methyl-accepting chemotaxis sensory transducer with Pas/Pac sensor</fullName>
    </submittedName>
</protein>
<dbReference type="CDD" id="cd00130">
    <property type="entry name" value="PAS"/>
    <property type="match status" value="1"/>
</dbReference>
<dbReference type="PRINTS" id="PR00260">
    <property type="entry name" value="CHEMTRNSDUCR"/>
</dbReference>
<comment type="subcellular location">
    <subcellularLocation>
        <location evidence="1">Cell inner membrane</location>
        <topology evidence="1">Multi-pass membrane protein</topology>
    </subcellularLocation>
</comment>
<dbReference type="Pfam" id="PF00672">
    <property type="entry name" value="HAMP"/>
    <property type="match status" value="1"/>
</dbReference>
<dbReference type="PROSITE" id="PS50111">
    <property type="entry name" value="CHEMOTAXIS_TRANSDUC_2"/>
    <property type="match status" value="1"/>
</dbReference>
<dbReference type="GO" id="GO:0052131">
    <property type="term" value="P:positive aerotaxis"/>
    <property type="evidence" value="ECO:0007669"/>
    <property type="project" value="UniProtKB-ARBA"/>
</dbReference>
<dbReference type="Gene3D" id="3.30.450.20">
    <property type="entry name" value="PAS domain"/>
    <property type="match status" value="1"/>
</dbReference>
<dbReference type="SUPFAM" id="SSF55785">
    <property type="entry name" value="PYP-like sensor domain (PAS domain)"/>
    <property type="match status" value="1"/>
</dbReference>
<dbReference type="NCBIfam" id="TIGR00229">
    <property type="entry name" value="sensory_box"/>
    <property type="match status" value="1"/>
</dbReference>
<feature type="domain" description="PAS" evidence="13">
    <location>
        <begin position="25"/>
        <end position="76"/>
    </location>
</feature>
<evidence type="ECO:0000259" key="13">
    <source>
        <dbReference type="PROSITE" id="PS50112"/>
    </source>
</evidence>
<comment type="similarity">
    <text evidence="10">Belongs to the methyl-accepting chemotaxis (MCP) protein family.</text>
</comment>
<dbReference type="InterPro" id="IPR035965">
    <property type="entry name" value="PAS-like_dom_sf"/>
</dbReference>
<dbReference type="InterPro" id="IPR000727">
    <property type="entry name" value="T_SNARE_dom"/>
</dbReference>
<dbReference type="FunFam" id="3.30.450.20:FF:000046">
    <property type="entry name" value="Aerotaxis sensor receptor"/>
    <property type="match status" value="1"/>
</dbReference>
<evidence type="ECO:0000256" key="11">
    <source>
        <dbReference type="PROSITE-ProRule" id="PRU00284"/>
    </source>
</evidence>
<dbReference type="PANTHER" id="PTHR32089:SF74">
    <property type="entry name" value="METHYL-ACCEPTING CHEMOTAXIS PROTEIN AER"/>
    <property type="match status" value="1"/>
</dbReference>
<dbReference type="InterPro" id="IPR004090">
    <property type="entry name" value="Chemotax_Me-accpt_rcpt"/>
</dbReference>
<keyword evidence="2" id="KW-1003">Cell membrane</keyword>
<dbReference type="OrthoDB" id="5675566at2"/>
<sequence length="529" mass="57545">MKINLPVTGRNVEVARDANILSTTDLKGCITYANPDFIRISGYSQEELLGSAHNLLRHPDMPPEAFAHLWQSLKAGRPWMGMVKNRCKNGDHYWVSAYATPVSKNGQTVEYQSVRTQPTAAQVEAAERGYEQLRSGRRSWRRRLPRLGLSHRLALQSSLAFAAALALGQWFSPQPLLFELGLWVVGSALCCATIHGVLRPFGRLTERARDLADNPLSQAIYTGRSDEFGQIEFALRMLEAQVGSVVGRIGDASQRLSGHAQELVRHIESSHSSTLEQQAETDQVAAAIHEMAASVAEVASNAQQASVAADLAGSETRDGHHLVGESRSSVLRLAEELARATEVIHHLENHSIEISGVLEVIRGIAEQTNLLALNAAIEAARAGEQGRGFAVVADEVRGLAQRTQQSTSEIQRMISNLQDGAREAVLVMRQSSQHAEDSVQQVQQAAEALSGINERVSRITEMSLQIAAAVEEQSAVSEDINRNIMSIRNACEVTVSAGLQSHLNSGDVAGLADDLRSLAQEFWGRGSRV</sequence>
<dbReference type="Gene3D" id="1.10.287.950">
    <property type="entry name" value="Methyl-accepting chemotaxis protein"/>
    <property type="match status" value="1"/>
</dbReference>
<evidence type="ECO:0000256" key="4">
    <source>
        <dbReference type="ARBA" id="ARBA00022500"/>
    </source>
</evidence>
<keyword evidence="5" id="KW-0997">Cell inner membrane</keyword>
<evidence type="ECO:0000256" key="1">
    <source>
        <dbReference type="ARBA" id="ARBA00004429"/>
    </source>
</evidence>
<dbReference type="GO" id="GO:0007165">
    <property type="term" value="P:signal transduction"/>
    <property type="evidence" value="ECO:0007669"/>
    <property type="project" value="UniProtKB-KW"/>
</dbReference>
<keyword evidence="9 11" id="KW-0807">Transducer</keyword>
<organism evidence="16 17">
    <name type="scientific">Pseudomonas asplenii</name>
    <dbReference type="NCBI Taxonomy" id="53407"/>
    <lineage>
        <taxon>Bacteria</taxon>
        <taxon>Pseudomonadati</taxon>
        <taxon>Pseudomonadota</taxon>
        <taxon>Gammaproteobacteria</taxon>
        <taxon>Pseudomonadales</taxon>
        <taxon>Pseudomonadaceae</taxon>
        <taxon>Pseudomonas</taxon>
    </lineage>
</organism>
<dbReference type="FunFam" id="1.10.287.950:FF:000001">
    <property type="entry name" value="Methyl-accepting chemotaxis sensory transducer"/>
    <property type="match status" value="1"/>
</dbReference>
<dbReference type="SMART" id="SM00283">
    <property type="entry name" value="MA"/>
    <property type="match status" value="1"/>
</dbReference>
<evidence type="ECO:0000256" key="10">
    <source>
        <dbReference type="ARBA" id="ARBA00029447"/>
    </source>
</evidence>